<dbReference type="Gene3D" id="3.90.550.10">
    <property type="entry name" value="Spore Coat Polysaccharide Biosynthesis Protein SpsA, Chain A"/>
    <property type="match status" value="1"/>
</dbReference>
<keyword evidence="3" id="KW-0735">Signal-anchor</keyword>
<dbReference type="GO" id="GO:0016020">
    <property type="term" value="C:membrane"/>
    <property type="evidence" value="ECO:0007669"/>
    <property type="project" value="UniProtKB-SubCell"/>
</dbReference>
<dbReference type="GO" id="GO:0042285">
    <property type="term" value="F:xylosyltransferase activity"/>
    <property type="evidence" value="ECO:0007669"/>
    <property type="project" value="TreeGrafter"/>
</dbReference>
<dbReference type="Proteomes" id="UP001485043">
    <property type="component" value="Unassembled WGS sequence"/>
</dbReference>
<keyword evidence="6" id="KW-0325">Glycoprotein</keyword>
<evidence type="ECO:0000256" key="1">
    <source>
        <dbReference type="ARBA" id="ARBA00004606"/>
    </source>
</evidence>
<dbReference type="GO" id="GO:0035269">
    <property type="term" value="P:protein O-linked glycosylation via mannose"/>
    <property type="evidence" value="ECO:0007669"/>
    <property type="project" value="TreeGrafter"/>
</dbReference>
<accession>A0AAW1SN93</accession>
<dbReference type="EMBL" id="JALJOV010001306">
    <property type="protein sequence ID" value="KAK9850084.1"/>
    <property type="molecule type" value="Genomic_DNA"/>
</dbReference>
<protein>
    <submittedName>
        <fullName evidence="8">Uncharacterized protein</fullName>
    </submittedName>
</protein>
<evidence type="ECO:0000256" key="3">
    <source>
        <dbReference type="ARBA" id="ARBA00022968"/>
    </source>
</evidence>
<gene>
    <name evidence="8" type="ORF">WJX84_008287</name>
</gene>
<name>A0AAW1SN93_9CHLO</name>
<dbReference type="InterPro" id="IPR029044">
    <property type="entry name" value="Nucleotide-diphossugar_trans"/>
</dbReference>
<dbReference type="PANTHER" id="PTHR12270:SF52">
    <property type="entry name" value="GLYCOSYLTRANSFERASE-LIKE PROTEIN GNT13-RELATED"/>
    <property type="match status" value="1"/>
</dbReference>
<keyword evidence="2" id="KW-0812">Transmembrane</keyword>
<comment type="caution">
    <text evidence="8">The sequence shown here is derived from an EMBL/GenBank/DDBJ whole genome shotgun (WGS) entry which is preliminary data.</text>
</comment>
<keyword evidence="9" id="KW-1185">Reference proteome</keyword>
<evidence type="ECO:0000256" key="2">
    <source>
        <dbReference type="ARBA" id="ARBA00022692"/>
    </source>
</evidence>
<dbReference type="InterPro" id="IPR051292">
    <property type="entry name" value="Xyl/GlcA_transferase"/>
</dbReference>
<feature type="region of interest" description="Disordered" evidence="7">
    <location>
        <begin position="1"/>
        <end position="23"/>
    </location>
</feature>
<evidence type="ECO:0000256" key="6">
    <source>
        <dbReference type="ARBA" id="ARBA00023180"/>
    </source>
</evidence>
<proteinExistence type="predicted"/>
<evidence type="ECO:0000256" key="7">
    <source>
        <dbReference type="SAM" id="MobiDB-lite"/>
    </source>
</evidence>
<organism evidence="8 9">
    <name type="scientific">Apatococcus fuscideae</name>
    <dbReference type="NCBI Taxonomy" id="2026836"/>
    <lineage>
        <taxon>Eukaryota</taxon>
        <taxon>Viridiplantae</taxon>
        <taxon>Chlorophyta</taxon>
        <taxon>core chlorophytes</taxon>
        <taxon>Trebouxiophyceae</taxon>
        <taxon>Chlorellales</taxon>
        <taxon>Chlorellaceae</taxon>
        <taxon>Apatococcus</taxon>
    </lineage>
</organism>
<dbReference type="GO" id="GO:0015020">
    <property type="term" value="F:glucuronosyltransferase activity"/>
    <property type="evidence" value="ECO:0007669"/>
    <property type="project" value="TreeGrafter"/>
</dbReference>
<keyword evidence="4" id="KW-1133">Transmembrane helix</keyword>
<dbReference type="PANTHER" id="PTHR12270">
    <property type="entry name" value="GLYCOSYLTRANSFERASE-RELATED"/>
    <property type="match status" value="1"/>
</dbReference>
<dbReference type="SUPFAM" id="SSF53448">
    <property type="entry name" value="Nucleotide-diphospho-sugar transferases"/>
    <property type="match status" value="1"/>
</dbReference>
<dbReference type="Pfam" id="PF13896">
    <property type="entry name" value="Glyco_transf_49"/>
    <property type="match status" value="2"/>
</dbReference>
<evidence type="ECO:0000256" key="5">
    <source>
        <dbReference type="ARBA" id="ARBA00023136"/>
    </source>
</evidence>
<dbReference type="AlphaFoldDB" id="A0AAW1SN93"/>
<keyword evidence="5" id="KW-0472">Membrane</keyword>
<evidence type="ECO:0000313" key="8">
    <source>
        <dbReference type="EMBL" id="KAK9850084.1"/>
    </source>
</evidence>
<reference evidence="8 9" key="1">
    <citation type="journal article" date="2024" name="Nat. Commun.">
        <title>Phylogenomics reveals the evolutionary origins of lichenization in chlorophyte algae.</title>
        <authorList>
            <person name="Puginier C."/>
            <person name="Libourel C."/>
            <person name="Otte J."/>
            <person name="Skaloud P."/>
            <person name="Haon M."/>
            <person name="Grisel S."/>
            <person name="Petersen M."/>
            <person name="Berrin J.G."/>
            <person name="Delaux P.M."/>
            <person name="Dal Grande F."/>
            <person name="Keller J."/>
        </authorList>
    </citation>
    <scope>NUCLEOTIDE SEQUENCE [LARGE SCALE GENOMIC DNA]</scope>
    <source>
        <strain evidence="8 9">SAG 2523</strain>
    </source>
</reference>
<comment type="subcellular location">
    <subcellularLocation>
        <location evidence="1">Membrane</location>
        <topology evidence="1">Single-pass type II membrane protein</topology>
    </subcellularLocation>
</comment>
<sequence length="457" mass="51137">MGLEGLPPRAEARPSSDGNASRLASGLVRQRAACCKTRGWNLSATGFRIALLAVLVLQVRSHASPSFARRPLHSNVTAHPLDPLEQCANEPQPPFTYGKIRMPSLHVEAILKSARPRHTSDVTIITQCSVDRLYMLEAQCRSWSGLTSVAIYWPLFFFDPTNTEKLTTAIAETRAFHKRMEAEGACRLDMVVLSEVIKSSDTWSYPYNALRNQALARAGSDVILAVDADFLVVPGLHEKLSGSDAAKALLEDLTMRRQVVVLPAFETDAALGIDAGAQIAVKAQTGTKQQLQQMYEARQVIQFAEFYPVGHRSTNYPKFFNSSTPYAVKFKTGYEPYILVSRRAMPWYDERFRGYGWDKVMQLYQLDSMNFQFVVHPTAFVIHRPHIPSSGYNHTFTGEAYTKKHKPTDHLWKMERIAKDMMAELKSGTYPDIGVTTLSHCSASQTSSAAARAVNWW</sequence>
<evidence type="ECO:0000313" key="9">
    <source>
        <dbReference type="Proteomes" id="UP001485043"/>
    </source>
</evidence>
<evidence type="ECO:0000256" key="4">
    <source>
        <dbReference type="ARBA" id="ARBA00022989"/>
    </source>
</evidence>